<dbReference type="InterPro" id="IPR029010">
    <property type="entry name" value="ThuA-like"/>
</dbReference>
<dbReference type="RefSeq" id="WP_129441281.1">
    <property type="nucleotide sequence ID" value="NZ_CP035492.1"/>
</dbReference>
<accession>A0A4P6EWG7</accession>
<feature type="domain" description="ThuA-like" evidence="1">
    <location>
        <begin position="27"/>
        <end position="208"/>
    </location>
</feature>
<protein>
    <recommendedName>
        <fullName evidence="1">ThuA-like domain-containing protein</fullName>
    </recommendedName>
</protein>
<keyword evidence="3" id="KW-1185">Reference proteome</keyword>
<dbReference type="KEGG" id="pprt:ET464_12265"/>
<dbReference type="SUPFAM" id="SSF52317">
    <property type="entry name" value="Class I glutamine amidotransferase-like"/>
    <property type="match status" value="1"/>
</dbReference>
<dbReference type="EMBL" id="CP035492">
    <property type="protein sequence ID" value="QAY67056.1"/>
    <property type="molecule type" value="Genomic_DNA"/>
</dbReference>
<dbReference type="AlphaFoldDB" id="A0A4P6EWG7"/>
<dbReference type="InterPro" id="IPR029062">
    <property type="entry name" value="Class_I_gatase-like"/>
</dbReference>
<sequence>MGLRIGVLCDDEWHPAEIVKQGLAPLAGDGLQFEYSTHAREWSAAWMDRFDAVILAKSNRVSAEDRTPWLTEEVQAAFRDYVERGKGLLVLHAGTVGYKEEPLFRSLAGGVFRSHPAPGPVTLIPARGEAASLAARITGGMDRFVVHDEHYEMEADTDEADIFMHSESEHGIQPAGWMLRRGSGRVAVLTPGHYIGVWLHPSYQLLLKRVLLGFSSAGMNEHS</sequence>
<name>A0A4P6EWG7_9BACL</name>
<gene>
    <name evidence="2" type="ORF">ET464_12265</name>
</gene>
<dbReference type="Gene3D" id="3.40.50.880">
    <property type="match status" value="1"/>
</dbReference>
<evidence type="ECO:0000313" key="2">
    <source>
        <dbReference type="EMBL" id="QAY67056.1"/>
    </source>
</evidence>
<organism evidence="2 3">
    <name type="scientific">Paenibacillus protaetiae</name>
    <dbReference type="NCBI Taxonomy" id="2509456"/>
    <lineage>
        <taxon>Bacteria</taxon>
        <taxon>Bacillati</taxon>
        <taxon>Bacillota</taxon>
        <taxon>Bacilli</taxon>
        <taxon>Bacillales</taxon>
        <taxon>Paenibacillaceae</taxon>
        <taxon>Paenibacillus</taxon>
    </lineage>
</organism>
<proteinExistence type="predicted"/>
<evidence type="ECO:0000259" key="1">
    <source>
        <dbReference type="Pfam" id="PF06283"/>
    </source>
</evidence>
<dbReference type="OrthoDB" id="9812305at2"/>
<dbReference type="PANTHER" id="PTHR40469:SF2">
    <property type="entry name" value="GALACTOSE-BINDING DOMAIN-LIKE SUPERFAMILY PROTEIN"/>
    <property type="match status" value="1"/>
</dbReference>
<dbReference type="PANTHER" id="PTHR40469">
    <property type="entry name" value="SECRETED GLYCOSYL HYDROLASE"/>
    <property type="match status" value="1"/>
</dbReference>
<dbReference type="Pfam" id="PF06283">
    <property type="entry name" value="ThuA"/>
    <property type="match status" value="1"/>
</dbReference>
<evidence type="ECO:0000313" key="3">
    <source>
        <dbReference type="Proteomes" id="UP000293568"/>
    </source>
</evidence>
<dbReference type="Proteomes" id="UP000293568">
    <property type="component" value="Chromosome"/>
</dbReference>
<reference evidence="2 3" key="1">
    <citation type="submission" date="2019-01" db="EMBL/GenBank/DDBJ databases">
        <title>Genome sequencing of strain FW100M-2.</title>
        <authorList>
            <person name="Heo J."/>
            <person name="Kim S.-J."/>
            <person name="Kim J.-S."/>
            <person name="Hong S.-B."/>
            <person name="Kwon S.-W."/>
        </authorList>
    </citation>
    <scope>NUCLEOTIDE SEQUENCE [LARGE SCALE GENOMIC DNA]</scope>
    <source>
        <strain evidence="2 3">FW100M-2</strain>
    </source>
</reference>